<evidence type="ECO:0000256" key="3">
    <source>
        <dbReference type="ARBA" id="ARBA00022764"/>
    </source>
</evidence>
<evidence type="ECO:0000313" key="6">
    <source>
        <dbReference type="EMBL" id="MDT9001333.1"/>
    </source>
</evidence>
<dbReference type="EMBL" id="JAVXZY010000008">
    <property type="protein sequence ID" value="MDT9001333.1"/>
    <property type="molecule type" value="Genomic_DNA"/>
</dbReference>
<comment type="subcellular location">
    <subcellularLocation>
        <location evidence="1">Periplasm</location>
    </subcellularLocation>
</comment>
<dbReference type="InterPro" id="IPR008929">
    <property type="entry name" value="Chondroitin_lyas"/>
</dbReference>
<dbReference type="PANTHER" id="PTHR39210">
    <property type="entry name" value="HEPARIN-SULFATE LYASE"/>
    <property type="match status" value="1"/>
</dbReference>
<keyword evidence="3" id="KW-0574">Periplasm</keyword>
<gene>
    <name evidence="6" type="ORF">RQP53_18785</name>
</gene>
<evidence type="ECO:0000256" key="1">
    <source>
        <dbReference type="ARBA" id="ARBA00004418"/>
    </source>
</evidence>
<accession>A0ABU3PGT0</accession>
<evidence type="ECO:0000313" key="7">
    <source>
        <dbReference type="Proteomes" id="UP001246372"/>
    </source>
</evidence>
<sequence length="627" mass="68853">MTTASSAKALAAPSAGVFYGQREAREDWTGLAARVKSSTDVANWLKAQKADVDAWMAKNPERADMVGGWVQNYLDPKTGALVTWTVDSPEPARAASTAEQKYYEGWVAYVRGYNIARTQMAARIYRLTGDTKYGEWAAKQLDFYAKNYKTWPLRTFNGRGQMYRHGLDEAYDSFTLVDAARLLESYAGSARNQAWRDGLFLPMATNLKTVTTPMSNIALWHYAAISGIALRFKDTTLLDYGQNHTQGLLATLRYGVTADNLWIEGTFAYNDYVVDAMSKLLTQASLEGRSSTFQAERDFTLRLMLAAFDYRFADNMLPTPSDSSAKLPVATPAVHWKLFRVLPTYYGVDLANRWRTWESLLDPPSATPSAPTLPTVYTRNFPSIRMAVLKSGNWQAFFHYGQATGNHAQEEALAYELYDGTTQISTDSGTVSYTSPYHTDYFSRGPANNVALIDGLGQSSWGKGDVTDFTASANRLVAQHTNYRPGVTVSRGLRVTSAGMAEQTSINVNSTQAGIPPASKRLGIAFHSACQISPQAGLSTAPAVALPSAIGLSYWKETKMWTAGTNWTVSLVCGSKSYTLSVSGPANQRVYLSRAPTTPLPTLRNVLYYEAVGTAASYSSEIKPLVN</sequence>
<organism evidence="6 7">
    <name type="scientific">Roseateles aquae</name>
    <dbReference type="NCBI Taxonomy" id="3077235"/>
    <lineage>
        <taxon>Bacteria</taxon>
        <taxon>Pseudomonadati</taxon>
        <taxon>Pseudomonadota</taxon>
        <taxon>Betaproteobacteria</taxon>
        <taxon>Burkholderiales</taxon>
        <taxon>Sphaerotilaceae</taxon>
        <taxon>Roseateles</taxon>
    </lineage>
</organism>
<name>A0ABU3PGT0_9BURK</name>
<dbReference type="PANTHER" id="PTHR39210:SF1">
    <property type="entry name" value="HEPARIN-SULFATE LYASE"/>
    <property type="match status" value="1"/>
</dbReference>
<keyword evidence="7" id="KW-1185">Reference proteome</keyword>
<feature type="domain" description="Heparinase II/III-like C-terminal" evidence="5">
    <location>
        <begin position="379"/>
        <end position="497"/>
    </location>
</feature>
<dbReference type="Proteomes" id="UP001246372">
    <property type="component" value="Unassembled WGS sequence"/>
</dbReference>
<evidence type="ECO:0000256" key="4">
    <source>
        <dbReference type="ARBA" id="ARBA00023239"/>
    </source>
</evidence>
<protein>
    <submittedName>
        <fullName evidence="6">Heparinase II/III family protein</fullName>
    </submittedName>
</protein>
<evidence type="ECO:0000256" key="2">
    <source>
        <dbReference type="ARBA" id="ARBA00022729"/>
    </source>
</evidence>
<dbReference type="InterPro" id="IPR012480">
    <property type="entry name" value="Hepar_II_III_C"/>
</dbReference>
<comment type="caution">
    <text evidence="6">The sequence shown here is derived from an EMBL/GenBank/DDBJ whole genome shotgun (WGS) entry which is preliminary data.</text>
</comment>
<dbReference type="Gene3D" id="2.70.98.70">
    <property type="match status" value="1"/>
</dbReference>
<proteinExistence type="predicted"/>
<dbReference type="Pfam" id="PF07940">
    <property type="entry name" value="Hepar_II_III_C"/>
    <property type="match status" value="1"/>
</dbReference>
<dbReference type="RefSeq" id="WP_315652208.1">
    <property type="nucleotide sequence ID" value="NZ_JAVXZY010000008.1"/>
</dbReference>
<keyword evidence="2" id="KW-0732">Signal</keyword>
<reference evidence="6" key="1">
    <citation type="submission" date="2023-09" db="EMBL/GenBank/DDBJ databases">
        <title>Paucibacter sp. APW11 Genome sequencing and assembly.</title>
        <authorList>
            <person name="Kim I."/>
        </authorList>
    </citation>
    <scope>NUCLEOTIDE SEQUENCE</scope>
    <source>
        <strain evidence="6">APW11</strain>
    </source>
</reference>
<keyword evidence="4" id="KW-0456">Lyase</keyword>
<dbReference type="SUPFAM" id="SSF48230">
    <property type="entry name" value="Chondroitin AC/alginate lyase"/>
    <property type="match status" value="1"/>
</dbReference>
<dbReference type="Gene3D" id="1.50.10.100">
    <property type="entry name" value="Chondroitin AC/alginate lyase"/>
    <property type="match status" value="1"/>
</dbReference>
<evidence type="ECO:0000259" key="5">
    <source>
        <dbReference type="Pfam" id="PF07940"/>
    </source>
</evidence>